<evidence type="ECO:0000256" key="7">
    <source>
        <dbReference type="ARBA" id="ARBA00023136"/>
    </source>
</evidence>
<evidence type="ECO:0000313" key="10">
    <source>
        <dbReference type="Proteomes" id="UP000249008"/>
    </source>
</evidence>
<dbReference type="EMBL" id="LS483487">
    <property type="protein sequence ID" value="SQJ04022.1"/>
    <property type="molecule type" value="Genomic_DNA"/>
</dbReference>
<accession>A0AAX1TRA6</accession>
<dbReference type="GeneID" id="78456330"/>
<dbReference type="Pfam" id="PF01925">
    <property type="entry name" value="TauE"/>
    <property type="match status" value="1"/>
</dbReference>
<feature type="transmembrane region" description="Helical" evidence="8">
    <location>
        <begin position="7"/>
        <end position="29"/>
    </location>
</feature>
<dbReference type="GO" id="GO:0005886">
    <property type="term" value="C:plasma membrane"/>
    <property type="evidence" value="ECO:0007669"/>
    <property type="project" value="UniProtKB-SubCell"/>
</dbReference>
<name>A0AAX1TRA6_9FUSO</name>
<dbReference type="InterPro" id="IPR052017">
    <property type="entry name" value="TSUP"/>
</dbReference>
<evidence type="ECO:0000256" key="3">
    <source>
        <dbReference type="ARBA" id="ARBA00022448"/>
    </source>
</evidence>
<evidence type="ECO:0000256" key="8">
    <source>
        <dbReference type="RuleBase" id="RU363041"/>
    </source>
</evidence>
<keyword evidence="3" id="KW-0813">Transport</keyword>
<feature type="transmembrane region" description="Helical" evidence="8">
    <location>
        <begin position="165"/>
        <end position="182"/>
    </location>
</feature>
<keyword evidence="7 8" id="KW-0472">Membrane</keyword>
<dbReference type="KEGG" id="ful:C4N20_15995"/>
<evidence type="ECO:0000256" key="2">
    <source>
        <dbReference type="ARBA" id="ARBA00009142"/>
    </source>
</evidence>
<reference evidence="9 10" key="1">
    <citation type="submission" date="2018-06" db="EMBL/GenBank/DDBJ databases">
        <authorList>
            <consortium name="Pathogen Informatics"/>
            <person name="Doyle S."/>
        </authorList>
    </citation>
    <scope>NUCLEOTIDE SEQUENCE [LARGE SCALE GENOMIC DNA]</scope>
    <source>
        <strain evidence="9 10">NCTC12112</strain>
    </source>
</reference>
<keyword evidence="6 8" id="KW-1133">Transmembrane helix</keyword>
<dbReference type="PANTHER" id="PTHR30269">
    <property type="entry name" value="TRANSMEMBRANE PROTEIN YFCA"/>
    <property type="match status" value="1"/>
</dbReference>
<sequence length="237" mass="26207">MTPIEIFGMIILGLGAGFSKLGIPTALVFSPLLASLYGGKTSAGIIIIPVVISDLTMLYLYRKELDLKILKKILPMTIFGIIVAVVFGNNISDEVFKKSMGAIILAIGILTLLKSLNVNFSKLSYVFGFLGGFSSFIGNVSGPLMSIYLLNINLDKDKFYGTRTWFYFIVNFSKLVLYFFFLKNINLFTLSRGVCSIPTVFVGVFVGRYIVGKMNQNVFEKFIVIVSIISGLNLLLR</sequence>
<feature type="transmembrane region" description="Helical" evidence="8">
    <location>
        <begin position="194"/>
        <end position="212"/>
    </location>
</feature>
<feature type="transmembrane region" description="Helical" evidence="8">
    <location>
        <begin position="125"/>
        <end position="145"/>
    </location>
</feature>
<evidence type="ECO:0000256" key="1">
    <source>
        <dbReference type="ARBA" id="ARBA00004651"/>
    </source>
</evidence>
<gene>
    <name evidence="9" type="ORF">NCTC12112_01792</name>
</gene>
<dbReference type="RefSeq" id="WP_005980166.1">
    <property type="nucleotide sequence ID" value="NZ_CABKNW010000004.1"/>
</dbReference>
<evidence type="ECO:0000256" key="4">
    <source>
        <dbReference type="ARBA" id="ARBA00022475"/>
    </source>
</evidence>
<keyword evidence="4 8" id="KW-1003">Cell membrane</keyword>
<comment type="subcellular location">
    <subcellularLocation>
        <location evidence="1 8">Cell membrane</location>
        <topology evidence="1 8">Multi-pass membrane protein</topology>
    </subcellularLocation>
</comment>
<feature type="transmembrane region" description="Helical" evidence="8">
    <location>
        <begin position="73"/>
        <end position="89"/>
    </location>
</feature>
<protein>
    <recommendedName>
        <fullName evidence="8">Probable membrane transporter protein</fullName>
    </recommendedName>
</protein>
<dbReference type="PANTHER" id="PTHR30269:SF37">
    <property type="entry name" value="MEMBRANE TRANSPORTER PROTEIN"/>
    <property type="match status" value="1"/>
</dbReference>
<keyword evidence="5 8" id="KW-0812">Transmembrane</keyword>
<evidence type="ECO:0000256" key="6">
    <source>
        <dbReference type="ARBA" id="ARBA00022989"/>
    </source>
</evidence>
<evidence type="ECO:0000256" key="5">
    <source>
        <dbReference type="ARBA" id="ARBA00022692"/>
    </source>
</evidence>
<comment type="similarity">
    <text evidence="2 8">Belongs to the 4-toluene sulfonate uptake permease (TSUP) (TC 2.A.102) family.</text>
</comment>
<dbReference type="Proteomes" id="UP000249008">
    <property type="component" value="Chromosome 1"/>
</dbReference>
<organism evidence="9 10">
    <name type="scientific">Fusobacterium ulcerans</name>
    <dbReference type="NCBI Taxonomy" id="861"/>
    <lineage>
        <taxon>Bacteria</taxon>
        <taxon>Fusobacteriati</taxon>
        <taxon>Fusobacteriota</taxon>
        <taxon>Fusobacteriia</taxon>
        <taxon>Fusobacteriales</taxon>
        <taxon>Fusobacteriaceae</taxon>
        <taxon>Fusobacterium</taxon>
    </lineage>
</organism>
<feature type="transmembrane region" description="Helical" evidence="8">
    <location>
        <begin position="95"/>
        <end position="113"/>
    </location>
</feature>
<proteinExistence type="inferred from homology"/>
<dbReference type="AlphaFoldDB" id="A0AAX1TRA6"/>
<dbReference type="InterPro" id="IPR002781">
    <property type="entry name" value="TM_pro_TauE-like"/>
</dbReference>
<feature type="transmembrane region" description="Helical" evidence="8">
    <location>
        <begin position="218"/>
        <end position="236"/>
    </location>
</feature>
<evidence type="ECO:0000313" key="9">
    <source>
        <dbReference type="EMBL" id="SQJ04022.1"/>
    </source>
</evidence>
<feature type="transmembrane region" description="Helical" evidence="8">
    <location>
        <begin position="41"/>
        <end position="61"/>
    </location>
</feature>